<dbReference type="Gene3D" id="3.40.50.12660">
    <property type="match status" value="1"/>
</dbReference>
<feature type="domain" description="Peptidase C14 caspase" evidence="5">
    <location>
        <begin position="14"/>
        <end position="309"/>
    </location>
</feature>
<dbReference type="PANTHER" id="PTHR48104:SF30">
    <property type="entry name" value="METACASPASE-1"/>
    <property type="match status" value="1"/>
</dbReference>
<dbReference type="GO" id="GO:0005737">
    <property type="term" value="C:cytoplasm"/>
    <property type="evidence" value="ECO:0007669"/>
    <property type="project" value="TreeGrafter"/>
</dbReference>
<dbReference type="EMBL" id="JASBNA010000104">
    <property type="protein sequence ID" value="KAK7676784.1"/>
    <property type="molecule type" value="Genomic_DNA"/>
</dbReference>
<evidence type="ECO:0000313" key="7">
    <source>
        <dbReference type="Proteomes" id="UP001385951"/>
    </source>
</evidence>
<evidence type="ECO:0000256" key="3">
    <source>
        <dbReference type="ARBA" id="ARBA00022807"/>
    </source>
</evidence>
<evidence type="ECO:0000313" key="6">
    <source>
        <dbReference type="EMBL" id="KAK7676784.1"/>
    </source>
</evidence>
<organism evidence="6 7">
    <name type="scientific">Cerrena zonata</name>
    <dbReference type="NCBI Taxonomy" id="2478898"/>
    <lineage>
        <taxon>Eukaryota</taxon>
        <taxon>Fungi</taxon>
        <taxon>Dikarya</taxon>
        <taxon>Basidiomycota</taxon>
        <taxon>Agaricomycotina</taxon>
        <taxon>Agaricomycetes</taxon>
        <taxon>Polyporales</taxon>
        <taxon>Cerrenaceae</taxon>
        <taxon>Cerrena</taxon>
    </lineage>
</organism>
<accession>A0AAW0FC43</accession>
<keyword evidence="3" id="KW-0645">Protease</keyword>
<protein>
    <recommendedName>
        <fullName evidence="5">Peptidase C14 caspase domain-containing protein</fullName>
    </recommendedName>
</protein>
<name>A0AAW0FC43_9APHY</name>
<dbReference type="Proteomes" id="UP001385951">
    <property type="component" value="Unassembled WGS sequence"/>
</dbReference>
<dbReference type="InterPro" id="IPR029030">
    <property type="entry name" value="Caspase-like_dom_sf"/>
</dbReference>
<keyword evidence="3" id="KW-0788">Thiol protease</keyword>
<comment type="caution">
    <text evidence="6">The sequence shown here is derived from an EMBL/GenBank/DDBJ whole genome shotgun (WGS) entry which is preliminary data.</text>
</comment>
<keyword evidence="2" id="KW-0053">Apoptosis</keyword>
<evidence type="ECO:0000256" key="2">
    <source>
        <dbReference type="ARBA" id="ARBA00022703"/>
    </source>
</evidence>
<keyword evidence="3" id="KW-0378">Hydrolase</keyword>
<keyword evidence="7" id="KW-1185">Reference proteome</keyword>
<proteinExistence type="inferred from homology"/>
<feature type="region of interest" description="Disordered" evidence="4">
    <location>
        <begin position="227"/>
        <end position="250"/>
    </location>
</feature>
<reference evidence="6 7" key="1">
    <citation type="submission" date="2022-09" db="EMBL/GenBank/DDBJ databases">
        <authorList>
            <person name="Palmer J.M."/>
        </authorList>
    </citation>
    <scope>NUCLEOTIDE SEQUENCE [LARGE SCALE GENOMIC DNA]</scope>
    <source>
        <strain evidence="6 7">DSM 7382</strain>
    </source>
</reference>
<dbReference type="SUPFAM" id="SSF52129">
    <property type="entry name" value="Caspase-like"/>
    <property type="match status" value="1"/>
</dbReference>
<dbReference type="GO" id="GO:0006915">
    <property type="term" value="P:apoptotic process"/>
    <property type="evidence" value="ECO:0007669"/>
    <property type="project" value="UniProtKB-KW"/>
</dbReference>
<dbReference type="InterPro" id="IPR050452">
    <property type="entry name" value="Metacaspase"/>
</dbReference>
<dbReference type="InterPro" id="IPR011600">
    <property type="entry name" value="Pept_C14_caspase"/>
</dbReference>
<gene>
    <name evidence="6" type="ORF">QCA50_020252</name>
</gene>
<dbReference type="AlphaFoldDB" id="A0AAW0FC43"/>
<sequence>MESELQLPPRHPIRRALCISVKYEHVKDLDTLDTSSYDPPKIRDLLIGKHVRARKLCENHSPQADVYGWEESEITILSDDPPGQYELPTRETMLREMRNLVQDARPGDRFVFQFSGHGAQKKNKDGKEKDGYDEVIFPYDVEIDPRDEKLLQSSNSIMDDEINDILVKSLPGGSQLSMIFDCCHSGTAADLPHDYEDECTSPLSPISVPIDDGNPFIRTRKRGFTVRGRDAGSPTVSPVAPSWESDTSTRSNDKPYVVCWSACKDNQLAFERPGDTGGGLFVEAFTQALRRNPRHTHNGLLGHIREIISDIVRESIDYTTFKKYTNPLQLPLNPQWSSNLKIAEIAEDEVMF</sequence>
<dbReference type="GO" id="GO:0004197">
    <property type="term" value="F:cysteine-type endopeptidase activity"/>
    <property type="evidence" value="ECO:0007669"/>
    <property type="project" value="InterPro"/>
</dbReference>
<evidence type="ECO:0000259" key="5">
    <source>
        <dbReference type="Pfam" id="PF00656"/>
    </source>
</evidence>
<dbReference type="GO" id="GO:0006508">
    <property type="term" value="P:proteolysis"/>
    <property type="evidence" value="ECO:0007669"/>
    <property type="project" value="InterPro"/>
</dbReference>
<evidence type="ECO:0000256" key="4">
    <source>
        <dbReference type="SAM" id="MobiDB-lite"/>
    </source>
</evidence>
<dbReference type="Pfam" id="PF00656">
    <property type="entry name" value="Peptidase_C14"/>
    <property type="match status" value="1"/>
</dbReference>
<evidence type="ECO:0000256" key="1">
    <source>
        <dbReference type="ARBA" id="ARBA00009005"/>
    </source>
</evidence>
<dbReference type="PANTHER" id="PTHR48104">
    <property type="entry name" value="METACASPASE-4"/>
    <property type="match status" value="1"/>
</dbReference>
<comment type="similarity">
    <text evidence="1">Belongs to the peptidase C14B family.</text>
</comment>